<dbReference type="EMBL" id="FNDT01000011">
    <property type="protein sequence ID" value="SDI43700.1"/>
    <property type="molecule type" value="Genomic_DNA"/>
</dbReference>
<dbReference type="RefSeq" id="WP_090587093.1">
    <property type="nucleotide sequence ID" value="NZ_FNDT01000011.1"/>
</dbReference>
<feature type="transmembrane region" description="Helical" evidence="1">
    <location>
        <begin position="91"/>
        <end position="113"/>
    </location>
</feature>
<evidence type="ECO:0000313" key="2">
    <source>
        <dbReference type="EMBL" id="SDI43700.1"/>
    </source>
</evidence>
<evidence type="ECO:0000313" key="3">
    <source>
        <dbReference type="Proteomes" id="UP000199258"/>
    </source>
</evidence>
<accession>A0A1G8KLC9</accession>
<feature type="transmembrane region" description="Helical" evidence="1">
    <location>
        <begin position="64"/>
        <end position="85"/>
    </location>
</feature>
<keyword evidence="1" id="KW-0472">Membrane</keyword>
<evidence type="ECO:0000256" key="1">
    <source>
        <dbReference type="SAM" id="Phobius"/>
    </source>
</evidence>
<evidence type="ECO:0008006" key="4">
    <source>
        <dbReference type="Google" id="ProtNLM"/>
    </source>
</evidence>
<feature type="transmembrane region" description="Helical" evidence="1">
    <location>
        <begin position="165"/>
        <end position="185"/>
    </location>
</feature>
<dbReference type="OrthoDB" id="3790530at2"/>
<proteinExistence type="predicted"/>
<dbReference type="Pfam" id="PF09997">
    <property type="entry name" value="DUF2238"/>
    <property type="match status" value="1"/>
</dbReference>
<dbReference type="InterPro" id="IPR014509">
    <property type="entry name" value="YjdF-like"/>
</dbReference>
<feature type="transmembrane region" description="Helical" evidence="1">
    <location>
        <begin position="32"/>
        <end position="52"/>
    </location>
</feature>
<gene>
    <name evidence="2" type="ORF">SAMN04488693_11166</name>
</gene>
<dbReference type="AlphaFoldDB" id="A0A1G8KLC9"/>
<keyword evidence="1" id="KW-1133">Transmembrane helix</keyword>
<feature type="transmembrane region" description="Helical" evidence="1">
    <location>
        <begin position="125"/>
        <end position="145"/>
    </location>
</feature>
<keyword evidence="3" id="KW-1185">Reference proteome</keyword>
<keyword evidence="1" id="KW-0812">Transmembrane</keyword>
<dbReference type="STRING" id="335973.SAMN04488693_11166"/>
<sequence length="194" mass="21101">MIADLIRRPATPAEVAADSVRAVAILSTLAMVLWWGPVDVAVFFLALGGLTLSRYARPHPVFDTVYGCALIFACWSSVLNLYEVIPWWDLLVHYLCTGPVAGMAYVLASHLRLLPPPGPTYRHRVGVVFQVTLLGITLSVLWEFAEWAGDAWVDEDIYVTYADTMGDLGVATLSSLAAGVLLAALTRPRGRSQA</sequence>
<dbReference type="Proteomes" id="UP000199258">
    <property type="component" value="Unassembled WGS sequence"/>
</dbReference>
<reference evidence="2 3" key="1">
    <citation type="submission" date="2016-10" db="EMBL/GenBank/DDBJ databases">
        <authorList>
            <person name="de Groot N.N."/>
        </authorList>
    </citation>
    <scope>NUCLEOTIDE SEQUENCE [LARGE SCALE GENOMIC DNA]</scope>
    <source>
        <strain evidence="2 3">NP_1H</strain>
    </source>
</reference>
<organism evidence="2 3">
    <name type="scientific">Arthrobacter subterraneus</name>
    <dbReference type="NCBI Taxonomy" id="335973"/>
    <lineage>
        <taxon>Bacteria</taxon>
        <taxon>Bacillati</taxon>
        <taxon>Actinomycetota</taxon>
        <taxon>Actinomycetes</taxon>
        <taxon>Micrococcales</taxon>
        <taxon>Micrococcaceae</taxon>
        <taxon>Arthrobacter</taxon>
    </lineage>
</organism>
<protein>
    <recommendedName>
        <fullName evidence="4">DUF2238 domain-containing protein</fullName>
    </recommendedName>
</protein>
<name>A0A1G8KLC9_9MICC</name>